<comment type="similarity">
    <text evidence="2">Belongs to the F-actin-capping protein alpha subunit family.</text>
</comment>
<comment type="subunit">
    <text evidence="2">Heterodimer of an alpha and a beta subunit.</text>
</comment>
<evidence type="ECO:0000256" key="1">
    <source>
        <dbReference type="ARBA" id="ARBA00022467"/>
    </source>
</evidence>
<dbReference type="GO" id="GO:0051015">
    <property type="term" value="F:actin filament binding"/>
    <property type="evidence" value="ECO:0007669"/>
    <property type="project" value="TreeGrafter"/>
</dbReference>
<evidence type="ECO:0000313" key="4">
    <source>
        <dbReference type="Proteomes" id="UP000714275"/>
    </source>
</evidence>
<dbReference type="Proteomes" id="UP000714275">
    <property type="component" value="Unassembled WGS sequence"/>
</dbReference>
<dbReference type="OrthoDB" id="340550at2759"/>
<dbReference type="GO" id="GO:0030479">
    <property type="term" value="C:actin cortical patch"/>
    <property type="evidence" value="ECO:0007669"/>
    <property type="project" value="TreeGrafter"/>
</dbReference>
<dbReference type="GO" id="GO:0051016">
    <property type="term" value="P:barbed-end actin filament capping"/>
    <property type="evidence" value="ECO:0007669"/>
    <property type="project" value="UniProtKB-UniRule"/>
</dbReference>
<dbReference type="AlphaFoldDB" id="A0A9P7A358"/>
<dbReference type="Pfam" id="PF01267">
    <property type="entry name" value="F-actin_cap_A"/>
    <property type="match status" value="1"/>
</dbReference>
<gene>
    <name evidence="3" type="ORF">EV702DRAFT_949332</name>
</gene>
<dbReference type="EMBL" id="JABBWD010000007">
    <property type="protein sequence ID" value="KAG1780905.1"/>
    <property type="molecule type" value="Genomic_DNA"/>
</dbReference>
<proteinExistence type="inferred from homology"/>
<protein>
    <recommendedName>
        <fullName evidence="2">F-actin-capping protein subunit alpha</fullName>
    </recommendedName>
</protein>
<evidence type="ECO:0000256" key="2">
    <source>
        <dbReference type="RuleBase" id="RU365077"/>
    </source>
</evidence>
<dbReference type="InterPro" id="IPR002189">
    <property type="entry name" value="CapZ_alpha"/>
</dbReference>
<feature type="non-terminal residue" evidence="3">
    <location>
        <position position="1"/>
    </location>
</feature>
<feature type="non-terminal residue" evidence="3">
    <location>
        <position position="83"/>
    </location>
</feature>
<comment type="caution">
    <text evidence="3">The sequence shown here is derived from an EMBL/GenBank/DDBJ whole genome shotgun (WGS) entry which is preliminary data.</text>
</comment>
<keyword evidence="4" id="KW-1185">Reference proteome</keyword>
<dbReference type="PANTHER" id="PTHR10653">
    <property type="entry name" value="F-ACTIN-CAPPING PROTEIN SUBUNIT ALPHA"/>
    <property type="match status" value="1"/>
</dbReference>
<dbReference type="GO" id="GO:0030036">
    <property type="term" value="P:actin cytoskeleton organization"/>
    <property type="evidence" value="ECO:0007669"/>
    <property type="project" value="TreeGrafter"/>
</dbReference>
<keyword evidence="1 2" id="KW-0117">Actin capping</keyword>
<dbReference type="InterPro" id="IPR042489">
    <property type="entry name" value="CapZ_alpha_1"/>
</dbReference>
<dbReference type="SUPFAM" id="SSF90096">
    <property type="entry name" value="Subunits of heterodimeric actin filament capping protein Capz"/>
    <property type="match status" value="1"/>
</dbReference>
<evidence type="ECO:0000313" key="3">
    <source>
        <dbReference type="EMBL" id="KAG1780905.1"/>
    </source>
</evidence>
<organism evidence="3 4">
    <name type="scientific">Suillus placidus</name>
    <dbReference type="NCBI Taxonomy" id="48579"/>
    <lineage>
        <taxon>Eukaryota</taxon>
        <taxon>Fungi</taxon>
        <taxon>Dikarya</taxon>
        <taxon>Basidiomycota</taxon>
        <taxon>Agaricomycotina</taxon>
        <taxon>Agaricomycetes</taxon>
        <taxon>Agaricomycetidae</taxon>
        <taxon>Boletales</taxon>
        <taxon>Suillineae</taxon>
        <taxon>Suillaceae</taxon>
        <taxon>Suillus</taxon>
    </lineage>
</organism>
<keyword evidence="2" id="KW-0009">Actin-binding</keyword>
<dbReference type="PANTHER" id="PTHR10653:SF0">
    <property type="entry name" value="F-ACTIN-CAPPING PROTEIN SUBUNIT ALPHA"/>
    <property type="match status" value="1"/>
</dbReference>
<comment type="function">
    <text evidence="2">F-actin-capping proteins bind in a Ca(2+)-independent manner to the fast growing ends of actin filaments (barbed end) thereby blocking the exchange of subunits at these ends. Unlike other capping proteins (such as gelsolin and severin), these proteins do not sever actin filaments.</text>
</comment>
<reference evidence="3" key="1">
    <citation type="journal article" date="2020" name="New Phytol.">
        <title>Comparative genomics reveals dynamic genome evolution in host specialist ectomycorrhizal fungi.</title>
        <authorList>
            <person name="Lofgren L.A."/>
            <person name="Nguyen N.H."/>
            <person name="Vilgalys R."/>
            <person name="Ruytinx J."/>
            <person name="Liao H.L."/>
            <person name="Branco S."/>
            <person name="Kuo A."/>
            <person name="LaButti K."/>
            <person name="Lipzen A."/>
            <person name="Andreopoulos W."/>
            <person name="Pangilinan J."/>
            <person name="Riley R."/>
            <person name="Hundley H."/>
            <person name="Na H."/>
            <person name="Barry K."/>
            <person name="Grigoriev I.V."/>
            <person name="Stajich J.E."/>
            <person name="Kennedy P.G."/>
        </authorList>
    </citation>
    <scope>NUCLEOTIDE SEQUENCE</scope>
    <source>
        <strain evidence="3">DOB743</strain>
    </source>
</reference>
<dbReference type="Gene3D" id="3.30.1140.60">
    <property type="entry name" value="F-actin capping protein, alpha subunit"/>
    <property type="match status" value="1"/>
</dbReference>
<name>A0A9P7A358_9AGAM</name>
<dbReference type="GO" id="GO:0008290">
    <property type="term" value="C:F-actin capping protein complex"/>
    <property type="evidence" value="ECO:0007669"/>
    <property type="project" value="UniProtKB-UniRule"/>
</dbReference>
<sequence length="83" mass="9437">AASFVLQSSPGEINDVLIDVHVIVDDDAGLEEGILPALWEYYIAQFTTVETIVREFARVLDTEEEYYLDPRSKTSFVFNHLTL</sequence>
<dbReference type="InterPro" id="IPR037282">
    <property type="entry name" value="CapZ_alpha/beta"/>
</dbReference>
<accession>A0A9P7A358</accession>